<protein>
    <submittedName>
        <fullName evidence="1">Tetratricopeptide repeat protein</fullName>
    </submittedName>
</protein>
<gene>
    <name evidence="1" type="ORF">G4V39_05480</name>
</gene>
<dbReference type="InterPro" id="IPR011990">
    <property type="entry name" value="TPR-like_helical_dom_sf"/>
</dbReference>
<organism evidence="1 2">
    <name type="scientific">Thermosulfuriphilus ammonigenes</name>
    <dbReference type="NCBI Taxonomy" id="1936021"/>
    <lineage>
        <taxon>Bacteria</taxon>
        <taxon>Pseudomonadati</taxon>
        <taxon>Thermodesulfobacteriota</taxon>
        <taxon>Thermodesulfobacteria</taxon>
        <taxon>Thermodesulfobacteriales</taxon>
        <taxon>Thermodesulfobacteriaceae</taxon>
        <taxon>Thermosulfuriphilus</taxon>
    </lineage>
</organism>
<dbReference type="EMBL" id="CP048877">
    <property type="protein sequence ID" value="QIJ71752.1"/>
    <property type="molecule type" value="Genomic_DNA"/>
</dbReference>
<dbReference type="Proteomes" id="UP000502179">
    <property type="component" value="Chromosome"/>
</dbReference>
<dbReference type="PANTHER" id="PTHR45831">
    <property type="entry name" value="LD24721P"/>
    <property type="match status" value="1"/>
</dbReference>
<evidence type="ECO:0000313" key="1">
    <source>
        <dbReference type="EMBL" id="QIJ71752.1"/>
    </source>
</evidence>
<evidence type="ECO:0000313" key="2">
    <source>
        <dbReference type="Proteomes" id="UP000502179"/>
    </source>
</evidence>
<accession>A0A6G7PVR6</accession>
<dbReference type="Gene3D" id="1.25.40.10">
    <property type="entry name" value="Tetratricopeptide repeat domain"/>
    <property type="match status" value="1"/>
</dbReference>
<dbReference type="RefSeq" id="WP_166031970.1">
    <property type="nucleotide sequence ID" value="NZ_CP048877.1"/>
</dbReference>
<keyword evidence="2" id="KW-1185">Reference proteome</keyword>
<dbReference type="Pfam" id="PF13432">
    <property type="entry name" value="TPR_16"/>
    <property type="match status" value="1"/>
</dbReference>
<dbReference type="KEGG" id="tav:G4V39_05480"/>
<dbReference type="PROSITE" id="PS50005">
    <property type="entry name" value="TPR"/>
    <property type="match status" value="2"/>
</dbReference>
<dbReference type="AlphaFoldDB" id="A0A6G7PVR6"/>
<dbReference type="SMART" id="SM00028">
    <property type="entry name" value="TPR"/>
    <property type="match status" value="2"/>
</dbReference>
<dbReference type="SUPFAM" id="SSF48452">
    <property type="entry name" value="TPR-like"/>
    <property type="match status" value="1"/>
</dbReference>
<name>A0A6G7PVR6_9BACT</name>
<dbReference type="InterPro" id="IPR047150">
    <property type="entry name" value="SGT"/>
</dbReference>
<dbReference type="PROSITE" id="PS50293">
    <property type="entry name" value="TPR_REGION"/>
    <property type="match status" value="1"/>
</dbReference>
<dbReference type="GO" id="GO:0006620">
    <property type="term" value="P:post-translational protein targeting to endoplasmic reticulum membrane"/>
    <property type="evidence" value="ECO:0007669"/>
    <property type="project" value="TreeGrafter"/>
</dbReference>
<sequence>MSRKKESLGTSLETLLTLAREDNLGELPVSEEGGSQGALPEPLYRKGLGYLKQGDYLLAAAHFLAAVHLDPGNLKAWNNLAVAYFYLDRPQEARLALEKALELDPDNSMARENLALVCQALSRQGPDKKTQGGQKWEERN</sequence>
<dbReference type="PANTHER" id="PTHR45831:SF2">
    <property type="entry name" value="LD24721P"/>
    <property type="match status" value="1"/>
</dbReference>
<dbReference type="InterPro" id="IPR019734">
    <property type="entry name" value="TPR_rpt"/>
</dbReference>
<dbReference type="GO" id="GO:0016020">
    <property type="term" value="C:membrane"/>
    <property type="evidence" value="ECO:0007669"/>
    <property type="project" value="TreeGrafter"/>
</dbReference>
<dbReference type="GO" id="GO:0072380">
    <property type="term" value="C:TRC complex"/>
    <property type="evidence" value="ECO:0007669"/>
    <property type="project" value="TreeGrafter"/>
</dbReference>
<dbReference type="GO" id="GO:0060090">
    <property type="term" value="F:molecular adaptor activity"/>
    <property type="evidence" value="ECO:0007669"/>
    <property type="project" value="TreeGrafter"/>
</dbReference>
<reference evidence="1 2" key="1">
    <citation type="submission" date="2020-02" db="EMBL/GenBank/DDBJ databases">
        <title>Genome analysis of Thermosulfuriphilus ammonigenes ST65T, an anaerobic thermophilic chemolithoautotrophic bacterium isolated from a deep-sea hydrothermal vent.</title>
        <authorList>
            <person name="Slobodkina G."/>
            <person name="Allioux M."/>
            <person name="Merkel A."/>
            <person name="Alain K."/>
            <person name="Jebbar M."/>
            <person name="Slobodkin A."/>
        </authorList>
    </citation>
    <scope>NUCLEOTIDE SEQUENCE [LARGE SCALE GENOMIC DNA]</scope>
    <source>
        <strain evidence="1 2">ST65</strain>
    </source>
</reference>
<proteinExistence type="predicted"/>